<reference evidence="2" key="1">
    <citation type="journal article" date="2022" name="Mol. Ecol. Resour.">
        <title>The genomes of chicory, endive, great burdock and yacon provide insights into Asteraceae palaeo-polyploidization history and plant inulin production.</title>
        <authorList>
            <person name="Fan W."/>
            <person name="Wang S."/>
            <person name="Wang H."/>
            <person name="Wang A."/>
            <person name="Jiang F."/>
            <person name="Liu H."/>
            <person name="Zhao H."/>
            <person name="Xu D."/>
            <person name="Zhang Y."/>
        </authorList>
    </citation>
    <scope>NUCLEOTIDE SEQUENCE [LARGE SCALE GENOMIC DNA]</scope>
    <source>
        <strain evidence="2">cv. Yunnan</strain>
    </source>
</reference>
<accession>A0ACB9ES87</accession>
<keyword evidence="2" id="KW-1185">Reference proteome</keyword>
<dbReference type="EMBL" id="CM042034">
    <property type="protein sequence ID" value="KAI3761556.1"/>
    <property type="molecule type" value="Genomic_DNA"/>
</dbReference>
<organism evidence="1 2">
    <name type="scientific">Smallanthus sonchifolius</name>
    <dbReference type="NCBI Taxonomy" id="185202"/>
    <lineage>
        <taxon>Eukaryota</taxon>
        <taxon>Viridiplantae</taxon>
        <taxon>Streptophyta</taxon>
        <taxon>Embryophyta</taxon>
        <taxon>Tracheophyta</taxon>
        <taxon>Spermatophyta</taxon>
        <taxon>Magnoliopsida</taxon>
        <taxon>eudicotyledons</taxon>
        <taxon>Gunneridae</taxon>
        <taxon>Pentapetalae</taxon>
        <taxon>asterids</taxon>
        <taxon>campanulids</taxon>
        <taxon>Asterales</taxon>
        <taxon>Asteraceae</taxon>
        <taxon>Asteroideae</taxon>
        <taxon>Heliantheae alliance</taxon>
        <taxon>Millerieae</taxon>
        <taxon>Smallanthus</taxon>
    </lineage>
</organism>
<protein>
    <submittedName>
        <fullName evidence="1">Uncharacterized protein</fullName>
    </submittedName>
</protein>
<proteinExistence type="predicted"/>
<evidence type="ECO:0000313" key="1">
    <source>
        <dbReference type="EMBL" id="KAI3761556.1"/>
    </source>
</evidence>
<evidence type="ECO:0000313" key="2">
    <source>
        <dbReference type="Proteomes" id="UP001056120"/>
    </source>
</evidence>
<gene>
    <name evidence="1" type="ORF">L1987_51976</name>
</gene>
<dbReference type="Proteomes" id="UP001056120">
    <property type="component" value="Linkage Group LG17"/>
</dbReference>
<name>A0ACB9ES87_9ASTR</name>
<sequence>MRNINLIDLLTRDIIRLFCTHLELFRACQMKIMKQQSLTIAQRDSELKAVLYAENKLHPALFSAGAEYKVLQHLMDGFISFTFRPEDLQCSLFRYIVREILACAVIRPVVNLANPRFINERIENVVISASKNNKGANTEQVNSQSKCEVLGANIVKSGSTTFAVYPISVTDVNNVSWSIKRRFRHFEELHRRLKEYPEYNLHLPPKHFLSTGLDVDVIQERCKLLDIYLKRLMQFPTMSGCIEVWDFLSVDSQTYSFSNSISIIETLSVNSATTVREKSTDVDDGDEFPSEWVPPNLSIPILDLVDVVFQLQDGGWVRRKAFWVAKQVLQLGMSDAFDDWLIAKIQLLRRGSIVASGIKRLEQILWPDGIFITKHPKRQQPTPSPRVAHDSPNGQPSTGDEKILTREELQEQEAQRRSKLVYELMIDKAPVAVVSLFGRKQYDQCAKDVYYFIQSSVCLKQFSLDLLELLLLSAFPEMDFVFQQLHDEKQKFGVLEQ</sequence>
<reference evidence="1 2" key="2">
    <citation type="journal article" date="2022" name="Mol. Ecol. Resour.">
        <title>The genomes of chicory, endive, great burdock and yacon provide insights into Asteraceae paleo-polyploidization history and plant inulin production.</title>
        <authorList>
            <person name="Fan W."/>
            <person name="Wang S."/>
            <person name="Wang H."/>
            <person name="Wang A."/>
            <person name="Jiang F."/>
            <person name="Liu H."/>
            <person name="Zhao H."/>
            <person name="Xu D."/>
            <person name="Zhang Y."/>
        </authorList>
    </citation>
    <scope>NUCLEOTIDE SEQUENCE [LARGE SCALE GENOMIC DNA]</scope>
    <source>
        <strain evidence="2">cv. Yunnan</strain>
        <tissue evidence="1">Leaves</tissue>
    </source>
</reference>
<comment type="caution">
    <text evidence="1">The sequence shown here is derived from an EMBL/GenBank/DDBJ whole genome shotgun (WGS) entry which is preliminary data.</text>
</comment>